<dbReference type="InterPro" id="IPR006311">
    <property type="entry name" value="TAT_signal"/>
</dbReference>
<feature type="compositionally biased region" description="Low complexity" evidence="1">
    <location>
        <begin position="686"/>
        <end position="715"/>
    </location>
</feature>
<dbReference type="GO" id="GO:0003676">
    <property type="term" value="F:nucleic acid binding"/>
    <property type="evidence" value="ECO:0007669"/>
    <property type="project" value="InterPro"/>
</dbReference>
<dbReference type="InterPro" id="IPR016071">
    <property type="entry name" value="Staphylococal_nuclease_OB-fold"/>
</dbReference>
<feature type="region of interest" description="Disordered" evidence="1">
    <location>
        <begin position="685"/>
        <end position="715"/>
    </location>
</feature>
<dbReference type="InterPro" id="IPR019546">
    <property type="entry name" value="TAT_signal_bac_arc"/>
</dbReference>
<sequence>MRRRAFLKTAAAGTAAAATAGHAAALPQETIPPLVFDSTSALLDASMNPGLADDHVAVRAHESATAVDEDGNGDTVPYPDTRPPLVAVDGDVVAFGAPFATDETDFASGNDEFLLNAWDEHVGGGTVLWDEGHGQYYALSKFSRFESYAEANGYTVEPTTSLADDLPDADAVVVTSPDAFSAAELDALASFRDRGGAVFFHHQADYGGYDRTDALNEIAGALGLAFRFNDTEIVDSDHNAGAPYVVRTDQFNTAFPYFAPREGISSGLTFEVGERYTATVTNVADGDTVDVELDGGATETIRILGIDTPETAGNADAENPYEWEGLGDEPSGRDPDGEYPYLSEWGANASLLAEETLAGETVEFAFDPNEGVRGPYGRLLATVHYDADDTGDYDTNWSETVVETGHGRVYDSGYAGHDALVQAELAARADGTGVWAESDPDDSPTLANDPVESLAFPNAVPLTATSGSVPEESVVVAAHSSASRADAPLVAADPDRRVALVASTFLADDYGFLDLADDATPYGNYAFLTNLATALAERDGYLAIDGGHGQFSAGYAVSAESAQTYQRYLEGVDRGIEGVNDYTSGVLDGASALLVTAPATGLADGELDALQSFQADGGAVLFLGNATAPGNATARQNSLATALDTDLAFTTGTITDPDHNIDGTDAAPTTTVFPGDDSLFAPYDGTATLDQSTTTRSTTRSTTDPATSTSGSTPGFGALTAAAGVLGGAAYALRDRFDAD</sequence>
<evidence type="ECO:0000256" key="1">
    <source>
        <dbReference type="SAM" id="MobiDB-lite"/>
    </source>
</evidence>
<dbReference type="PROSITE" id="PS51318">
    <property type="entry name" value="TAT"/>
    <property type="match status" value="1"/>
</dbReference>
<dbReference type="InterPro" id="IPR035437">
    <property type="entry name" value="SNase_OB-fold_sf"/>
</dbReference>
<organism evidence="3 4">
    <name type="scientific">Salarchaeum japonicum</name>
    <dbReference type="NCBI Taxonomy" id="555573"/>
    <lineage>
        <taxon>Archaea</taxon>
        <taxon>Methanobacteriati</taxon>
        <taxon>Methanobacteriota</taxon>
        <taxon>Stenosarchaea group</taxon>
        <taxon>Halobacteria</taxon>
        <taxon>Halobacteriales</taxon>
        <taxon>Halobacteriaceae</taxon>
    </lineage>
</organism>
<dbReference type="RefSeq" id="WP_227261349.1">
    <property type="nucleotide sequence ID" value="NZ_BAAADU010000002.1"/>
</dbReference>
<dbReference type="SMART" id="SM00318">
    <property type="entry name" value="SNc"/>
    <property type="match status" value="1"/>
</dbReference>
<dbReference type="SUPFAM" id="SSF50199">
    <property type="entry name" value="Staphylococcal nuclease"/>
    <property type="match status" value="1"/>
</dbReference>
<keyword evidence="4" id="KW-1185">Reference proteome</keyword>
<protein>
    <submittedName>
        <fullName evidence="3">Thermonuclease family protein</fullName>
    </submittedName>
</protein>
<dbReference type="NCBIfam" id="TIGR01409">
    <property type="entry name" value="TAT_signal_seq"/>
    <property type="match status" value="1"/>
</dbReference>
<dbReference type="AlphaFoldDB" id="A0AAV3SYT8"/>
<feature type="domain" description="TNase-like" evidence="2">
    <location>
        <begin position="274"/>
        <end position="437"/>
    </location>
</feature>
<dbReference type="PROSITE" id="PS01123">
    <property type="entry name" value="TNASE_1"/>
    <property type="match status" value="1"/>
</dbReference>
<dbReference type="GO" id="GO:0004518">
    <property type="term" value="F:nuclease activity"/>
    <property type="evidence" value="ECO:0007669"/>
    <property type="project" value="InterPro"/>
</dbReference>
<feature type="region of interest" description="Disordered" evidence="1">
    <location>
        <begin position="310"/>
        <end position="337"/>
    </location>
</feature>
<dbReference type="PROSITE" id="PS50830">
    <property type="entry name" value="TNASE_3"/>
    <property type="match status" value="1"/>
</dbReference>
<name>A0AAV3SYT8_9EURY</name>
<dbReference type="Gene3D" id="2.40.50.90">
    <property type="match status" value="1"/>
</dbReference>
<dbReference type="Pfam" id="PF00565">
    <property type="entry name" value="SNase"/>
    <property type="match status" value="1"/>
</dbReference>
<evidence type="ECO:0000313" key="3">
    <source>
        <dbReference type="EMBL" id="GAA0648937.1"/>
    </source>
</evidence>
<accession>A0AAV3SYT8</accession>
<evidence type="ECO:0000259" key="2">
    <source>
        <dbReference type="PROSITE" id="PS50830"/>
    </source>
</evidence>
<dbReference type="GeneID" id="68571928"/>
<proteinExistence type="predicted"/>
<comment type="caution">
    <text evidence="3">The sequence shown here is derived from an EMBL/GenBank/DDBJ whole genome shotgun (WGS) entry which is preliminary data.</text>
</comment>
<dbReference type="EMBL" id="BAAADU010000002">
    <property type="protein sequence ID" value="GAA0648937.1"/>
    <property type="molecule type" value="Genomic_DNA"/>
</dbReference>
<gene>
    <name evidence="3" type="ORF">GCM10009019_09460</name>
</gene>
<dbReference type="Proteomes" id="UP001500194">
    <property type="component" value="Unassembled WGS sequence"/>
</dbReference>
<reference evidence="3 4" key="1">
    <citation type="journal article" date="2019" name="Int. J. Syst. Evol. Microbiol.">
        <title>The Global Catalogue of Microorganisms (GCM) 10K type strain sequencing project: providing services to taxonomists for standard genome sequencing and annotation.</title>
        <authorList>
            <consortium name="The Broad Institute Genomics Platform"/>
            <consortium name="The Broad Institute Genome Sequencing Center for Infectious Disease"/>
            <person name="Wu L."/>
            <person name="Ma J."/>
        </authorList>
    </citation>
    <scope>NUCLEOTIDE SEQUENCE [LARGE SCALE GENOMIC DNA]</scope>
    <source>
        <strain evidence="3 4">JCM 16327</strain>
    </source>
</reference>
<evidence type="ECO:0000313" key="4">
    <source>
        <dbReference type="Proteomes" id="UP001500194"/>
    </source>
</evidence>
<dbReference type="InterPro" id="IPR002071">
    <property type="entry name" value="Thermonucl_AS"/>
</dbReference>